<evidence type="ECO:0000256" key="3">
    <source>
        <dbReference type="SAM" id="Phobius"/>
    </source>
</evidence>
<feature type="domain" description="Legume lectin" evidence="5">
    <location>
        <begin position="42"/>
        <end position="259"/>
    </location>
</feature>
<dbReference type="InterPro" id="IPR013320">
    <property type="entry name" value="ConA-like_dom_sf"/>
</dbReference>
<organism evidence="6 7">
    <name type="scientific">Oldenlandia corymbosa var. corymbosa</name>
    <dbReference type="NCBI Taxonomy" id="529605"/>
    <lineage>
        <taxon>Eukaryota</taxon>
        <taxon>Viridiplantae</taxon>
        <taxon>Streptophyta</taxon>
        <taxon>Embryophyta</taxon>
        <taxon>Tracheophyta</taxon>
        <taxon>Spermatophyta</taxon>
        <taxon>Magnoliopsida</taxon>
        <taxon>eudicotyledons</taxon>
        <taxon>Gunneridae</taxon>
        <taxon>Pentapetalae</taxon>
        <taxon>asterids</taxon>
        <taxon>lamiids</taxon>
        <taxon>Gentianales</taxon>
        <taxon>Rubiaceae</taxon>
        <taxon>Rubioideae</taxon>
        <taxon>Spermacoceae</taxon>
        <taxon>Hedyotis-Oldenlandia complex</taxon>
        <taxon>Oldenlandia</taxon>
    </lineage>
</organism>
<dbReference type="InterPro" id="IPR001220">
    <property type="entry name" value="Legume_lectin_dom"/>
</dbReference>
<keyword evidence="2" id="KW-0430">Lectin</keyword>
<dbReference type="SUPFAM" id="SSF49899">
    <property type="entry name" value="Concanavalin A-like lectins/glucanases"/>
    <property type="match status" value="1"/>
</dbReference>
<dbReference type="PANTHER" id="PTHR32401:SF54">
    <property type="entry name" value="L-TYPE LECTIN-DOMAIN CONTAINING RECEPTOR KINASE S.4-LIKE"/>
    <property type="match status" value="1"/>
</dbReference>
<evidence type="ECO:0000256" key="1">
    <source>
        <dbReference type="ARBA" id="ARBA00007606"/>
    </source>
</evidence>
<accession>A0AAV1C0U1</accession>
<dbReference type="Proteomes" id="UP001161247">
    <property type="component" value="Chromosome 1"/>
</dbReference>
<dbReference type="EMBL" id="OX459118">
    <property type="protein sequence ID" value="CAI9088773.1"/>
    <property type="molecule type" value="Genomic_DNA"/>
</dbReference>
<keyword evidence="7" id="KW-1185">Reference proteome</keyword>
<name>A0AAV1C0U1_OLDCO</name>
<proteinExistence type="inferred from homology"/>
<gene>
    <name evidence="6" type="ORF">OLC1_LOCUS1269</name>
</gene>
<evidence type="ECO:0000313" key="6">
    <source>
        <dbReference type="EMBL" id="CAI9088773.1"/>
    </source>
</evidence>
<dbReference type="Pfam" id="PF00139">
    <property type="entry name" value="Lectin_legB"/>
    <property type="match status" value="1"/>
</dbReference>
<keyword evidence="4" id="KW-0732">Signal</keyword>
<dbReference type="AlphaFoldDB" id="A0AAV1C0U1"/>
<feature type="chain" id="PRO_5043348132" evidence="4">
    <location>
        <begin position="31"/>
        <end position="358"/>
    </location>
</feature>
<dbReference type="PANTHER" id="PTHR32401">
    <property type="entry name" value="CONCANAVALIN A-LIKE LECTIN FAMILY PROTEIN"/>
    <property type="match status" value="1"/>
</dbReference>
<feature type="transmembrane region" description="Helical" evidence="3">
    <location>
        <begin position="294"/>
        <end position="315"/>
    </location>
</feature>
<dbReference type="InterPro" id="IPR050258">
    <property type="entry name" value="Leguminous_Lectin"/>
</dbReference>
<comment type="similarity">
    <text evidence="1">Belongs to the leguminous lectin family.</text>
</comment>
<dbReference type="CDD" id="cd06899">
    <property type="entry name" value="lectin_legume_LecRK_Arcelin_ConA"/>
    <property type="match status" value="1"/>
</dbReference>
<feature type="signal peptide" evidence="4">
    <location>
        <begin position="1"/>
        <end position="30"/>
    </location>
</feature>
<keyword evidence="3" id="KW-0812">Transmembrane</keyword>
<keyword evidence="3" id="KW-0472">Membrane</keyword>
<evidence type="ECO:0000256" key="2">
    <source>
        <dbReference type="ARBA" id="ARBA00022734"/>
    </source>
</evidence>
<keyword evidence="3" id="KW-1133">Transmembrane helix</keyword>
<protein>
    <submittedName>
        <fullName evidence="6">OLC1v1023197C1</fullName>
    </submittedName>
</protein>
<dbReference type="Gene3D" id="2.60.120.200">
    <property type="match status" value="1"/>
</dbReference>
<evidence type="ECO:0000259" key="5">
    <source>
        <dbReference type="Pfam" id="PF00139"/>
    </source>
</evidence>
<sequence length="358" mass="39164">MASCISVSFIFIFTVSVLLISSALIRPTSCIPLPRTPQFDLDLLLIGDAQSVDSASSVQFTDPGASSSSSGLLLRTKPFRFPISFSTDFVFSISSHNGDGLALVIVPADFLPRFSRDSFGLSREKKFFGVEYDTFMNVNVGDENANHVGVDVDSLNSVAVCNVSSINLVLSSGMKVHSWVDYDSSSKRLEIRLSEFGSPRPYNPLLAYQIDLGQLWKGKEVLVGLSSSSSSPGNSMQNTIVYSWKFSLRSIPKWLHSEPLDPLRSSPKWLHSQPADPQEFSGEKGKDIKILDNIVWGLMRFVFVLIFAAFVVVLLRLVLANGGNQVNVVPAKGSTNPGDFGYQKVNMVVDGGLDDIKH</sequence>
<evidence type="ECO:0000313" key="7">
    <source>
        <dbReference type="Proteomes" id="UP001161247"/>
    </source>
</evidence>
<evidence type="ECO:0000256" key="4">
    <source>
        <dbReference type="SAM" id="SignalP"/>
    </source>
</evidence>
<dbReference type="GO" id="GO:0030246">
    <property type="term" value="F:carbohydrate binding"/>
    <property type="evidence" value="ECO:0007669"/>
    <property type="project" value="UniProtKB-KW"/>
</dbReference>
<reference evidence="6" key="1">
    <citation type="submission" date="2023-03" db="EMBL/GenBank/DDBJ databases">
        <authorList>
            <person name="Julca I."/>
        </authorList>
    </citation>
    <scope>NUCLEOTIDE SEQUENCE</scope>
</reference>